<sequence length="359" mass="41595">MASESLRIEPYNEMWLDCVHNNVMSLLIGANEGFRRIPLYLDVQYAKKMTDQTFDAEATRTRLLAEGFMIPKVLYSMDVFKDFLLSEEIELESNELEKTLELVRTAIGEGFYVFLKVDRFFYPAGREAGKTHLIHPVFIYGYDDENRQLRVIEDCMMPGTMDDYLLPYESVARSLEHLIGEHRVTLVRCRSAERRVPSFEDPLAPVRAAYAMARRLLEGKPFYLEQYDLHYHGGLASLDSYAEELELLFGRLEDRRMFGMRTLAFQQVHGRNANVVRFMLERGMADPGGAEKLAQSYGQLRKQWEIYKIKSYYLLDAKADDPSRVDADRCRPLQARLANLRALEEEAAEKLARLCEPLL</sequence>
<dbReference type="RefSeq" id="WP_185134920.1">
    <property type="nucleotide sequence ID" value="NZ_BORM01000017.1"/>
</dbReference>
<dbReference type="AlphaFoldDB" id="A0A841TTB2"/>
<keyword evidence="2" id="KW-1185">Reference proteome</keyword>
<protein>
    <recommendedName>
        <fullName evidence="3">Butirosin biosynthesis protein H-like</fullName>
    </recommendedName>
</protein>
<comment type="caution">
    <text evidence="1">The sequence shown here is derived from an EMBL/GenBank/DDBJ whole genome shotgun (WGS) entry which is preliminary data.</text>
</comment>
<organism evidence="1 2">
    <name type="scientific">Cohnella xylanilytica</name>
    <dbReference type="NCBI Taxonomy" id="557555"/>
    <lineage>
        <taxon>Bacteria</taxon>
        <taxon>Bacillati</taxon>
        <taxon>Bacillota</taxon>
        <taxon>Bacilli</taxon>
        <taxon>Bacillales</taxon>
        <taxon>Paenibacillaceae</taxon>
        <taxon>Cohnella</taxon>
    </lineage>
</organism>
<name>A0A841TTB2_9BACL</name>
<accession>A0A841TTB2</accession>
<evidence type="ECO:0000313" key="2">
    <source>
        <dbReference type="Proteomes" id="UP000553776"/>
    </source>
</evidence>
<evidence type="ECO:0000313" key="1">
    <source>
        <dbReference type="EMBL" id="MBB6690929.1"/>
    </source>
</evidence>
<evidence type="ECO:0008006" key="3">
    <source>
        <dbReference type="Google" id="ProtNLM"/>
    </source>
</evidence>
<dbReference type="EMBL" id="JACJVR010000019">
    <property type="protein sequence ID" value="MBB6690929.1"/>
    <property type="molecule type" value="Genomic_DNA"/>
</dbReference>
<gene>
    <name evidence="1" type="ORF">H7B90_05875</name>
</gene>
<dbReference type="Proteomes" id="UP000553776">
    <property type="component" value="Unassembled WGS sequence"/>
</dbReference>
<reference evidence="1 2" key="1">
    <citation type="submission" date="2020-08" db="EMBL/GenBank/DDBJ databases">
        <title>Cohnella phylogeny.</title>
        <authorList>
            <person name="Dunlap C."/>
        </authorList>
    </citation>
    <scope>NUCLEOTIDE SEQUENCE [LARGE SCALE GENOMIC DNA]</scope>
    <source>
        <strain evidence="1 2">DSM 25239</strain>
    </source>
</reference>
<proteinExistence type="predicted"/>